<protein>
    <recommendedName>
        <fullName evidence="4 13">Lysine--tRNA ligase</fullName>
        <ecNumber evidence="3 13">6.1.1.6</ecNumber>
    </recommendedName>
    <alternativeName>
        <fullName evidence="11 13">Lysyl-tRNA synthetase</fullName>
    </alternativeName>
</protein>
<comment type="similarity">
    <text evidence="2">Belongs to the class-II aminoacyl-tRNA synthetase family.</text>
</comment>
<dbReference type="Gene3D" id="3.30.930.10">
    <property type="entry name" value="Bira Bifunctional Protein, Domain 2"/>
    <property type="match status" value="1"/>
</dbReference>
<dbReference type="PANTHER" id="PTHR42918">
    <property type="entry name" value="LYSYL-TRNA SYNTHETASE"/>
    <property type="match status" value="1"/>
</dbReference>
<dbReference type="OrthoDB" id="21243at2759"/>
<feature type="region of interest" description="Disordered" evidence="14">
    <location>
        <begin position="581"/>
        <end position="669"/>
    </location>
</feature>
<sequence length="669" mass="74454">MQVALKRTAVGSITRITGTLAVKMPGSVKQVSVVPSGVHEKEDKLSDDMDATSYHELRKSMIADLEKSNKTAYPHKFHVSLSIGKFIEKYSYLNPGEHLDDVTVSIAGRIHAKREAGSKLIFYDVISDEKRLQIMANLKDYKSPEDFYQVNDLLRMGDIVGCIGKPGKSKLGELSILPKELVLLAPCLYQLPHLHYGVKDKETRYRQRYLDLMMNEEVRQRFITRSRIINYVRSFLDDLGFLEVETPMMNMIPGGAAAKPFITYHNDLNMSLYMRIAPELYLKMLVVGGFNRVYEIGRVFRNEGIDMTHNPEFSMCEFYMAYADYEDLMKVTEDLLSGLVKHLFGTYIVTYNPDGGDSEPLTVDFTPPFKRMNIYDSLAQKLGVKLPSPELLETDEVNQFFIKLAADHNVECPEPKTTARLLDKLASEFLEPDCISPTFLTCHPTVMSPLAKWHRSRPGLTERFELFILRKEICNAYTELNDPVVQRQRFIEQAKAKAAGDGEAMPTDEPFLTALGYGLPPTAGWGMGIDRLAMFLTNTNNLKEVILFPAMKPETPIADTNAAKTATQANFDQTGDSIAKPAATESSTVAPEAPATANPAPVSNTTASEPEEISSNPTTSPADFPTPAESVHLTSDALHTPPRTGHEAATTQKSSGGSKSSRKKKGRKS</sequence>
<dbReference type="InterPro" id="IPR004364">
    <property type="entry name" value="Aa-tRNA-synt_II"/>
</dbReference>
<dbReference type="Pfam" id="PF01336">
    <property type="entry name" value="tRNA_anti-codon"/>
    <property type="match status" value="1"/>
</dbReference>
<dbReference type="Pfam" id="PF00152">
    <property type="entry name" value="tRNA-synt_2"/>
    <property type="match status" value="1"/>
</dbReference>
<keyword evidence="17" id="KW-1185">Reference proteome</keyword>
<comment type="caution">
    <text evidence="16">The sequence shown here is derived from an EMBL/GenBank/DDBJ whole genome shotgun (WGS) entry which is preliminary data.</text>
</comment>
<dbReference type="EMBL" id="SJOL01002530">
    <property type="protein sequence ID" value="TGZ73597.1"/>
    <property type="molecule type" value="Genomic_DNA"/>
</dbReference>
<dbReference type="NCBIfam" id="TIGR00499">
    <property type="entry name" value="lysS_bact"/>
    <property type="match status" value="1"/>
</dbReference>
<dbReference type="SUPFAM" id="SSF50249">
    <property type="entry name" value="Nucleic acid-binding proteins"/>
    <property type="match status" value="1"/>
</dbReference>
<feature type="domain" description="Aminoacyl-transfer RNA synthetases class-II family profile" evidence="15">
    <location>
        <begin position="225"/>
        <end position="553"/>
    </location>
</feature>
<dbReference type="InterPro" id="IPR004365">
    <property type="entry name" value="NA-bd_OB_tRNA"/>
</dbReference>
<evidence type="ECO:0000256" key="2">
    <source>
        <dbReference type="ARBA" id="ARBA00008226"/>
    </source>
</evidence>
<dbReference type="GO" id="GO:0000049">
    <property type="term" value="F:tRNA binding"/>
    <property type="evidence" value="ECO:0007669"/>
    <property type="project" value="TreeGrafter"/>
</dbReference>
<feature type="compositionally biased region" description="Low complexity" evidence="14">
    <location>
        <begin position="590"/>
        <end position="601"/>
    </location>
</feature>
<evidence type="ECO:0000256" key="11">
    <source>
        <dbReference type="ARBA" id="ARBA00030563"/>
    </source>
</evidence>
<keyword evidence="8" id="KW-0067">ATP-binding</keyword>
<dbReference type="GO" id="GO:0004824">
    <property type="term" value="F:lysine-tRNA ligase activity"/>
    <property type="evidence" value="ECO:0007669"/>
    <property type="project" value="UniProtKB-EC"/>
</dbReference>
<evidence type="ECO:0000256" key="4">
    <source>
        <dbReference type="ARBA" id="ARBA00015745"/>
    </source>
</evidence>
<proteinExistence type="inferred from homology"/>
<evidence type="ECO:0000256" key="8">
    <source>
        <dbReference type="ARBA" id="ARBA00022840"/>
    </source>
</evidence>
<evidence type="ECO:0000256" key="12">
    <source>
        <dbReference type="ARBA" id="ARBA00048573"/>
    </source>
</evidence>
<dbReference type="GO" id="GO:0005829">
    <property type="term" value="C:cytosol"/>
    <property type="evidence" value="ECO:0007669"/>
    <property type="project" value="TreeGrafter"/>
</dbReference>
<evidence type="ECO:0000256" key="14">
    <source>
        <dbReference type="SAM" id="MobiDB-lite"/>
    </source>
</evidence>
<dbReference type="InterPro" id="IPR044136">
    <property type="entry name" value="Lys-tRNA-ligase_II_N"/>
</dbReference>
<keyword evidence="6" id="KW-0436">Ligase</keyword>
<name>A0A4S2MH83_OPIFE</name>
<dbReference type="CDD" id="cd04322">
    <property type="entry name" value="LysRS_N"/>
    <property type="match status" value="1"/>
</dbReference>
<gene>
    <name evidence="16" type="ORF">CRM22_001423</name>
</gene>
<dbReference type="EC" id="6.1.1.6" evidence="3 13"/>
<evidence type="ECO:0000256" key="5">
    <source>
        <dbReference type="ARBA" id="ARBA00022490"/>
    </source>
</evidence>
<evidence type="ECO:0000256" key="10">
    <source>
        <dbReference type="ARBA" id="ARBA00023146"/>
    </source>
</evidence>
<comment type="catalytic activity">
    <reaction evidence="12 13">
        <text>tRNA(Lys) + L-lysine + ATP = L-lysyl-tRNA(Lys) + AMP + diphosphate</text>
        <dbReference type="Rhea" id="RHEA:20792"/>
        <dbReference type="Rhea" id="RHEA-COMP:9696"/>
        <dbReference type="Rhea" id="RHEA-COMP:9697"/>
        <dbReference type="ChEBI" id="CHEBI:30616"/>
        <dbReference type="ChEBI" id="CHEBI:32551"/>
        <dbReference type="ChEBI" id="CHEBI:33019"/>
        <dbReference type="ChEBI" id="CHEBI:78442"/>
        <dbReference type="ChEBI" id="CHEBI:78529"/>
        <dbReference type="ChEBI" id="CHEBI:456215"/>
        <dbReference type="EC" id="6.1.1.6"/>
    </reaction>
</comment>
<dbReference type="SUPFAM" id="SSF55681">
    <property type="entry name" value="Class II aaRS and biotin synthetases"/>
    <property type="match status" value="1"/>
</dbReference>
<evidence type="ECO:0000256" key="9">
    <source>
        <dbReference type="ARBA" id="ARBA00022917"/>
    </source>
</evidence>
<dbReference type="STRING" id="147828.A0A4S2MH83"/>
<evidence type="ECO:0000256" key="3">
    <source>
        <dbReference type="ARBA" id="ARBA00013166"/>
    </source>
</evidence>
<organism evidence="16 17">
    <name type="scientific">Opisthorchis felineus</name>
    <dbReference type="NCBI Taxonomy" id="147828"/>
    <lineage>
        <taxon>Eukaryota</taxon>
        <taxon>Metazoa</taxon>
        <taxon>Spiralia</taxon>
        <taxon>Lophotrochozoa</taxon>
        <taxon>Platyhelminthes</taxon>
        <taxon>Trematoda</taxon>
        <taxon>Digenea</taxon>
        <taxon>Opisthorchiida</taxon>
        <taxon>Opisthorchiata</taxon>
        <taxon>Opisthorchiidae</taxon>
        <taxon>Opisthorchis</taxon>
    </lineage>
</organism>
<dbReference type="InterPro" id="IPR045864">
    <property type="entry name" value="aa-tRNA-synth_II/BPL/LPL"/>
</dbReference>
<dbReference type="InterPro" id="IPR012340">
    <property type="entry name" value="NA-bd_OB-fold"/>
</dbReference>
<dbReference type="CDD" id="cd00775">
    <property type="entry name" value="LysRS_core"/>
    <property type="match status" value="1"/>
</dbReference>
<dbReference type="HAMAP" id="MF_00252">
    <property type="entry name" value="Lys_tRNA_synth_class2"/>
    <property type="match status" value="1"/>
</dbReference>
<keyword evidence="7" id="KW-0547">Nucleotide-binding</keyword>
<dbReference type="Gene3D" id="2.40.50.140">
    <property type="entry name" value="Nucleic acid-binding proteins"/>
    <property type="match status" value="1"/>
</dbReference>
<dbReference type="GO" id="GO:0005524">
    <property type="term" value="F:ATP binding"/>
    <property type="evidence" value="ECO:0007669"/>
    <property type="project" value="UniProtKB-KW"/>
</dbReference>
<dbReference type="GO" id="GO:0006430">
    <property type="term" value="P:lysyl-tRNA aminoacylation"/>
    <property type="evidence" value="ECO:0007669"/>
    <property type="project" value="InterPro"/>
</dbReference>
<evidence type="ECO:0000259" key="15">
    <source>
        <dbReference type="PROSITE" id="PS50862"/>
    </source>
</evidence>
<comment type="subcellular location">
    <subcellularLocation>
        <location evidence="1">Cytoplasm</location>
    </subcellularLocation>
</comment>
<dbReference type="AlphaFoldDB" id="A0A4S2MH83"/>
<dbReference type="FunFam" id="3.30.930.10:FF:000238">
    <property type="entry name" value="Lysine--tRNA ligase"/>
    <property type="match status" value="1"/>
</dbReference>
<dbReference type="InterPro" id="IPR006195">
    <property type="entry name" value="aa-tRNA-synth_II"/>
</dbReference>
<keyword evidence="9" id="KW-0648">Protein biosynthesis</keyword>
<dbReference type="InterPro" id="IPR018149">
    <property type="entry name" value="Lys-tRNA-synth_II_C"/>
</dbReference>
<evidence type="ECO:0000256" key="1">
    <source>
        <dbReference type="ARBA" id="ARBA00004496"/>
    </source>
</evidence>
<dbReference type="GO" id="GO:0017101">
    <property type="term" value="C:aminoacyl-tRNA synthetase multienzyme complex"/>
    <property type="evidence" value="ECO:0007669"/>
    <property type="project" value="TreeGrafter"/>
</dbReference>
<dbReference type="Proteomes" id="UP000308267">
    <property type="component" value="Unassembled WGS sequence"/>
</dbReference>
<feature type="compositionally biased region" description="Polar residues" evidence="14">
    <location>
        <begin position="602"/>
        <end position="621"/>
    </location>
</feature>
<evidence type="ECO:0000313" key="17">
    <source>
        <dbReference type="Proteomes" id="UP000308267"/>
    </source>
</evidence>
<dbReference type="PROSITE" id="PS50862">
    <property type="entry name" value="AA_TRNA_LIGASE_II"/>
    <property type="match status" value="1"/>
</dbReference>
<dbReference type="PRINTS" id="PR00982">
    <property type="entry name" value="TRNASYNTHLYS"/>
</dbReference>
<evidence type="ECO:0000313" key="16">
    <source>
        <dbReference type="EMBL" id="TGZ73597.1"/>
    </source>
</evidence>
<feature type="compositionally biased region" description="Basic residues" evidence="14">
    <location>
        <begin position="660"/>
        <end position="669"/>
    </location>
</feature>
<keyword evidence="5" id="KW-0963">Cytoplasm</keyword>
<dbReference type="GO" id="GO:0005739">
    <property type="term" value="C:mitochondrion"/>
    <property type="evidence" value="ECO:0007669"/>
    <property type="project" value="TreeGrafter"/>
</dbReference>
<reference evidence="16 17" key="1">
    <citation type="journal article" date="2019" name="BMC Genomics">
        <title>New insights from Opisthorchis felineus genome: update on genomics of the epidemiologically important liver flukes.</title>
        <authorList>
            <person name="Ershov N.I."/>
            <person name="Mordvinov V.A."/>
            <person name="Prokhortchouk E.B."/>
            <person name="Pakharukova M.Y."/>
            <person name="Gunbin K.V."/>
            <person name="Ustyantsev K."/>
            <person name="Genaev M.A."/>
            <person name="Blinov A.G."/>
            <person name="Mazur A."/>
            <person name="Boulygina E."/>
            <person name="Tsygankova S."/>
            <person name="Khrameeva E."/>
            <person name="Chekanov N."/>
            <person name="Fan G."/>
            <person name="Xiao A."/>
            <person name="Zhang H."/>
            <person name="Xu X."/>
            <person name="Yang H."/>
            <person name="Solovyev V."/>
            <person name="Lee S.M."/>
            <person name="Liu X."/>
            <person name="Afonnikov D.A."/>
            <person name="Skryabin K.G."/>
        </authorList>
    </citation>
    <scope>NUCLEOTIDE SEQUENCE [LARGE SCALE GENOMIC DNA]</scope>
    <source>
        <strain evidence="16">AK-0245</strain>
        <tissue evidence="16">Whole organism</tissue>
    </source>
</reference>
<dbReference type="NCBIfam" id="NF001756">
    <property type="entry name" value="PRK00484.1"/>
    <property type="match status" value="1"/>
</dbReference>
<keyword evidence="10" id="KW-0030">Aminoacyl-tRNA synthetase</keyword>
<evidence type="ECO:0000256" key="7">
    <source>
        <dbReference type="ARBA" id="ARBA00022741"/>
    </source>
</evidence>
<dbReference type="FunFam" id="2.40.50.140:FF:000050">
    <property type="entry name" value="Lysine--tRNA ligase"/>
    <property type="match status" value="1"/>
</dbReference>
<accession>A0A4S2MH83</accession>
<dbReference type="InterPro" id="IPR002313">
    <property type="entry name" value="Lys-tRNA-ligase_II"/>
</dbReference>
<evidence type="ECO:0000256" key="13">
    <source>
        <dbReference type="RuleBase" id="RU003748"/>
    </source>
</evidence>
<evidence type="ECO:0000256" key="6">
    <source>
        <dbReference type="ARBA" id="ARBA00022598"/>
    </source>
</evidence>
<dbReference type="PANTHER" id="PTHR42918:SF9">
    <property type="entry name" value="LYSINE--TRNA LIGASE"/>
    <property type="match status" value="1"/>
</dbReference>